<dbReference type="RefSeq" id="XP_062635185.1">
    <property type="nucleotide sequence ID" value="XM_062777850.1"/>
</dbReference>
<dbReference type="Proteomes" id="UP001302676">
    <property type="component" value="Unassembled WGS sequence"/>
</dbReference>
<dbReference type="PANTHER" id="PTHR21310">
    <property type="entry name" value="AMINOGLYCOSIDE PHOSPHOTRANSFERASE-RELATED-RELATED"/>
    <property type="match status" value="1"/>
</dbReference>
<protein>
    <recommendedName>
        <fullName evidence="3">Aminoglycoside phosphotransferase domain-containing protein</fullName>
    </recommendedName>
</protein>
<sequence length="416" mass="46489">MNLPSKRWTSLEGWDYNGMKERLQAALDTIDKFALLCHAARIKGQKVVMSEPFSAGQYWICFEMVAEDGSLVVSRVRLPRHPDLPAIVKEEDVEYGIACEIATMEFVRQRLPTIPIPCMYAYECPGSQSAADVGAVYVLLEGFYGNSLQDVEFDICNLPVTIQEHIMTQWTKVQVELATLTLPQIGSISAIFPSGEPVLGRLAASADVDRSDAGPFSKAVTYFTAVENAAAGKLDSSARLGALVFREILQKTPLFGDMDTVEQFHLNHMDLGTQNILVDDSFNFVAIIDWESAQTAPWQVNHYPLPFPLLGSDIEDILRDPSHLAYRNVLKQDVSRQMYRQKFQEAKRKVEKEGRPLQGSFADTLNSPAARIYACFNNLGRSPEADKGLLHEMVCRAFGWDADRVEQCLLEIEQSG</sequence>
<dbReference type="SUPFAM" id="SSF56112">
    <property type="entry name" value="Protein kinase-like (PK-like)"/>
    <property type="match status" value="1"/>
</dbReference>
<proteinExistence type="predicted"/>
<gene>
    <name evidence="1" type="ORF">C8A04DRAFT_13778</name>
</gene>
<dbReference type="GeneID" id="87814463"/>
<dbReference type="PANTHER" id="PTHR21310:SF15">
    <property type="entry name" value="AMINOGLYCOSIDE PHOSPHOTRANSFERASE DOMAIN-CONTAINING PROTEIN"/>
    <property type="match status" value="1"/>
</dbReference>
<dbReference type="InterPro" id="IPR051678">
    <property type="entry name" value="AGP_Transferase"/>
</dbReference>
<dbReference type="AlphaFoldDB" id="A0AAN6UZM9"/>
<reference evidence="1" key="1">
    <citation type="journal article" date="2023" name="Mol. Phylogenet. Evol.">
        <title>Genome-scale phylogeny and comparative genomics of the fungal order Sordariales.</title>
        <authorList>
            <person name="Hensen N."/>
            <person name="Bonometti L."/>
            <person name="Westerberg I."/>
            <person name="Brannstrom I.O."/>
            <person name="Guillou S."/>
            <person name="Cros-Aarteil S."/>
            <person name="Calhoun S."/>
            <person name="Haridas S."/>
            <person name="Kuo A."/>
            <person name="Mondo S."/>
            <person name="Pangilinan J."/>
            <person name="Riley R."/>
            <person name="LaButti K."/>
            <person name="Andreopoulos B."/>
            <person name="Lipzen A."/>
            <person name="Chen C."/>
            <person name="Yan M."/>
            <person name="Daum C."/>
            <person name="Ng V."/>
            <person name="Clum A."/>
            <person name="Steindorff A."/>
            <person name="Ohm R.A."/>
            <person name="Martin F."/>
            <person name="Silar P."/>
            <person name="Natvig D.O."/>
            <person name="Lalanne C."/>
            <person name="Gautier V."/>
            <person name="Ament-Velasquez S.L."/>
            <person name="Kruys A."/>
            <person name="Hutchinson M.I."/>
            <person name="Powell A.J."/>
            <person name="Barry K."/>
            <person name="Miller A.N."/>
            <person name="Grigoriev I.V."/>
            <person name="Debuchy R."/>
            <person name="Gladieux P."/>
            <person name="Hiltunen Thoren M."/>
            <person name="Johannesson H."/>
        </authorList>
    </citation>
    <scope>NUCLEOTIDE SEQUENCE</scope>
    <source>
        <strain evidence="1">CBS 141.50</strain>
    </source>
</reference>
<organism evidence="1 2">
    <name type="scientific">Dichotomopilus funicola</name>
    <dbReference type="NCBI Taxonomy" id="1934379"/>
    <lineage>
        <taxon>Eukaryota</taxon>
        <taxon>Fungi</taxon>
        <taxon>Dikarya</taxon>
        <taxon>Ascomycota</taxon>
        <taxon>Pezizomycotina</taxon>
        <taxon>Sordariomycetes</taxon>
        <taxon>Sordariomycetidae</taxon>
        <taxon>Sordariales</taxon>
        <taxon>Chaetomiaceae</taxon>
        <taxon>Dichotomopilus</taxon>
    </lineage>
</organism>
<reference evidence="1" key="2">
    <citation type="submission" date="2023-05" db="EMBL/GenBank/DDBJ databases">
        <authorList>
            <consortium name="Lawrence Berkeley National Laboratory"/>
            <person name="Steindorff A."/>
            <person name="Hensen N."/>
            <person name="Bonometti L."/>
            <person name="Westerberg I."/>
            <person name="Brannstrom I.O."/>
            <person name="Guillou S."/>
            <person name="Cros-Aarteil S."/>
            <person name="Calhoun S."/>
            <person name="Haridas S."/>
            <person name="Kuo A."/>
            <person name="Mondo S."/>
            <person name="Pangilinan J."/>
            <person name="Riley R."/>
            <person name="Labutti K."/>
            <person name="Andreopoulos B."/>
            <person name="Lipzen A."/>
            <person name="Chen C."/>
            <person name="Yanf M."/>
            <person name="Daum C."/>
            <person name="Ng V."/>
            <person name="Clum A."/>
            <person name="Ohm R."/>
            <person name="Martin F."/>
            <person name="Silar P."/>
            <person name="Natvig D."/>
            <person name="Lalanne C."/>
            <person name="Gautier V."/>
            <person name="Ament-Velasquez S.L."/>
            <person name="Kruys A."/>
            <person name="Hutchinson M.I."/>
            <person name="Powell A.J."/>
            <person name="Barry K."/>
            <person name="Miller A.N."/>
            <person name="Grigoriev I.V."/>
            <person name="Debuchy R."/>
            <person name="Gladieux P."/>
            <person name="Thoren M.H."/>
            <person name="Johannesson H."/>
        </authorList>
    </citation>
    <scope>NUCLEOTIDE SEQUENCE</scope>
    <source>
        <strain evidence="1">CBS 141.50</strain>
    </source>
</reference>
<comment type="caution">
    <text evidence="1">The sequence shown here is derived from an EMBL/GenBank/DDBJ whole genome shotgun (WGS) entry which is preliminary data.</text>
</comment>
<evidence type="ECO:0008006" key="3">
    <source>
        <dbReference type="Google" id="ProtNLM"/>
    </source>
</evidence>
<dbReference type="EMBL" id="MU853606">
    <property type="protein sequence ID" value="KAK4141814.1"/>
    <property type="molecule type" value="Genomic_DNA"/>
</dbReference>
<evidence type="ECO:0000313" key="2">
    <source>
        <dbReference type="Proteomes" id="UP001302676"/>
    </source>
</evidence>
<name>A0AAN6UZM9_9PEZI</name>
<dbReference type="InterPro" id="IPR011009">
    <property type="entry name" value="Kinase-like_dom_sf"/>
</dbReference>
<accession>A0AAN6UZM9</accession>
<evidence type="ECO:0000313" key="1">
    <source>
        <dbReference type="EMBL" id="KAK4141814.1"/>
    </source>
</evidence>
<keyword evidence="2" id="KW-1185">Reference proteome</keyword>